<proteinExistence type="predicted"/>
<organism evidence="1 2">
    <name type="scientific">Verruconis gallopava</name>
    <dbReference type="NCBI Taxonomy" id="253628"/>
    <lineage>
        <taxon>Eukaryota</taxon>
        <taxon>Fungi</taxon>
        <taxon>Dikarya</taxon>
        <taxon>Ascomycota</taxon>
        <taxon>Pezizomycotina</taxon>
        <taxon>Dothideomycetes</taxon>
        <taxon>Pleosporomycetidae</taxon>
        <taxon>Venturiales</taxon>
        <taxon>Sympoventuriaceae</taxon>
        <taxon>Verruconis</taxon>
    </lineage>
</organism>
<dbReference type="VEuPathDB" id="FungiDB:PV09_00762"/>
<dbReference type="OrthoDB" id="1932312at2759"/>
<protein>
    <submittedName>
        <fullName evidence="1">Uncharacterized protein</fullName>
    </submittedName>
</protein>
<accession>A0A0D1Z793</accession>
<dbReference type="EMBL" id="KN847530">
    <property type="protein sequence ID" value="KIW08832.1"/>
    <property type="molecule type" value="Genomic_DNA"/>
</dbReference>
<dbReference type="InterPro" id="IPR006594">
    <property type="entry name" value="LisH"/>
</dbReference>
<dbReference type="GeneID" id="27308735"/>
<dbReference type="InterPro" id="IPR015943">
    <property type="entry name" value="WD40/YVTN_repeat-like_dom_sf"/>
</dbReference>
<dbReference type="STRING" id="253628.A0A0D1Z793"/>
<evidence type="ECO:0000313" key="1">
    <source>
        <dbReference type="EMBL" id="KIW08832.1"/>
    </source>
</evidence>
<dbReference type="SUPFAM" id="SSF50998">
    <property type="entry name" value="Quinoprotein alcohol dehydrogenase-like"/>
    <property type="match status" value="1"/>
</dbReference>
<dbReference type="InterPro" id="IPR011047">
    <property type="entry name" value="Quinoprotein_ADH-like_sf"/>
</dbReference>
<dbReference type="InParanoid" id="A0A0D1Z793"/>
<name>A0A0D1Z793_9PEZI</name>
<keyword evidence="2" id="KW-1185">Reference proteome</keyword>
<dbReference type="PROSITE" id="PS50896">
    <property type="entry name" value="LISH"/>
    <property type="match status" value="1"/>
</dbReference>
<dbReference type="Gene3D" id="2.130.10.10">
    <property type="entry name" value="YVTN repeat-like/Quinoprotein amine dehydrogenase"/>
    <property type="match status" value="1"/>
</dbReference>
<reference evidence="1 2" key="1">
    <citation type="submission" date="2015-01" db="EMBL/GenBank/DDBJ databases">
        <title>The Genome Sequence of Ochroconis gallopava CBS43764.</title>
        <authorList>
            <consortium name="The Broad Institute Genomics Platform"/>
            <person name="Cuomo C."/>
            <person name="de Hoog S."/>
            <person name="Gorbushina A."/>
            <person name="Stielow B."/>
            <person name="Teixiera M."/>
            <person name="Abouelleil A."/>
            <person name="Chapman S.B."/>
            <person name="Priest M."/>
            <person name="Young S.K."/>
            <person name="Wortman J."/>
            <person name="Nusbaum C."/>
            <person name="Birren B."/>
        </authorList>
    </citation>
    <scope>NUCLEOTIDE SEQUENCE [LARGE SCALE GENOMIC DNA]</scope>
    <source>
        <strain evidence="1 2">CBS 43764</strain>
    </source>
</reference>
<dbReference type="RefSeq" id="XP_016218701.1">
    <property type="nucleotide sequence ID" value="XM_016353548.1"/>
</dbReference>
<gene>
    <name evidence="1" type="ORF">PV09_00762</name>
</gene>
<evidence type="ECO:0000313" key="2">
    <source>
        <dbReference type="Proteomes" id="UP000053259"/>
    </source>
</evidence>
<dbReference type="Proteomes" id="UP000053259">
    <property type="component" value="Unassembled WGS sequence"/>
</dbReference>
<sequence>MPADDSPAILVARFLRANNYTETLAAFLAEAGLPQDAGACSSKALTIEQVLQEKKAYDLSVNFEKLGSEDEATAAARWTVPAPSVPQVLTLPTATNLLCVSVAPLLLSNETAQPQPVLLASTADRRLNVLTADAEGFALVHSYLNLQDSPILHHIVVGRRYVICTSMSGAVVAFDSVASKVVDRRRDHAKYVVQVAAFERDDGRVWLATAGWDGKVLLYLAHVAAEGNFSFDAPIAIAPQPTNPEALYFVRRPDDNQLHLVVSRRDSSFLYYYEVSEPPLPTTTAEAAATSAAPTPATLQPVGRQNLAPHSNAWVAFTPAAIAPRPDDPTLVAVATTAVPHMKLIIARLLFPTGPEPARRLNADPADSAALSRASLLDDASGANETAVQQARAALALQDREAAAIAIHCTTMAAQTPYSTPTLAWRPDGSGVWVNGDDGVVRGIEAATGKVVSNLEGHEAGSKIRCLWAGYIAGTVTGVADAEKKECLLSGGFDQRLIAWR</sequence>
<dbReference type="AlphaFoldDB" id="A0A0D1Z793"/>